<dbReference type="InterPro" id="IPR001091">
    <property type="entry name" value="RM_Methyltransferase"/>
</dbReference>
<gene>
    <name evidence="5" type="ORF">D6D85_14165</name>
</gene>
<dbReference type="PANTHER" id="PTHR13370">
    <property type="entry name" value="RNA METHYLASE-RELATED"/>
    <property type="match status" value="1"/>
</dbReference>
<keyword evidence="1 3" id="KW-0489">Methyltransferase</keyword>
<reference evidence="5 6" key="1">
    <citation type="submission" date="2018-10" db="EMBL/GenBank/DDBJ databases">
        <title>Co-occurring genomic capacity for anaerobic methane metabolism and dissimilatory sulfite reduction discovered in the Korarchaeota.</title>
        <authorList>
            <person name="Mckay L.J."/>
            <person name="Dlakic M."/>
            <person name="Fields M.W."/>
            <person name="Delmont T.O."/>
            <person name="Eren A.M."/>
            <person name="Jay Z.J."/>
            <person name="Klingelsmith K.B."/>
            <person name="Rusch D.B."/>
            <person name="Inskeep W.P."/>
        </authorList>
    </citation>
    <scope>NUCLEOTIDE SEQUENCE [LARGE SCALE GENOMIC DNA]</scope>
    <source>
        <strain evidence="5 6">MDKW</strain>
    </source>
</reference>
<comment type="similarity">
    <text evidence="3">Belongs to the N(4)/N(6)-methyltransferase family.</text>
</comment>
<dbReference type="GO" id="GO:0009007">
    <property type="term" value="F:site-specific DNA-methyltransferase (adenine-specific) activity"/>
    <property type="evidence" value="ECO:0007669"/>
    <property type="project" value="TreeGrafter"/>
</dbReference>
<dbReference type="Pfam" id="PF01555">
    <property type="entry name" value="N6_N4_Mtase"/>
    <property type="match status" value="1"/>
</dbReference>
<dbReference type="Proteomes" id="UP000277582">
    <property type="component" value="Unassembled WGS sequence"/>
</dbReference>
<dbReference type="PANTHER" id="PTHR13370:SF3">
    <property type="entry name" value="TRNA (GUANINE(10)-N2)-METHYLTRANSFERASE HOMOLOG"/>
    <property type="match status" value="1"/>
</dbReference>
<accession>A0A429GEZ1</accession>
<keyword evidence="6" id="KW-1185">Reference proteome</keyword>
<dbReference type="InterPro" id="IPR002941">
    <property type="entry name" value="DNA_methylase_N4/N6"/>
</dbReference>
<proteinExistence type="inferred from homology"/>
<dbReference type="GO" id="GO:0005737">
    <property type="term" value="C:cytoplasm"/>
    <property type="evidence" value="ECO:0007669"/>
    <property type="project" value="TreeGrafter"/>
</dbReference>
<dbReference type="AlphaFoldDB" id="A0A429GEZ1"/>
<comment type="caution">
    <text evidence="5">The sequence shown here is derived from an EMBL/GenBank/DDBJ whole genome shotgun (WGS) entry which is preliminary data.</text>
</comment>
<dbReference type="OrthoDB" id="38200at2157"/>
<dbReference type="EC" id="2.1.1.113" evidence="3"/>
<organism evidence="5 6">
    <name type="scientific">Candidatus Methanodesulfokora washburnensis</name>
    <dbReference type="NCBI Taxonomy" id="2478471"/>
    <lineage>
        <taxon>Archaea</taxon>
        <taxon>Thermoproteota</taxon>
        <taxon>Candidatus Korarchaeia</taxon>
        <taxon>Candidatus Korarchaeia incertae sedis</taxon>
        <taxon>Candidatus Methanodesulfokora</taxon>
    </lineage>
</organism>
<dbReference type="Gene3D" id="3.40.50.150">
    <property type="entry name" value="Vaccinia Virus protein VP39"/>
    <property type="match status" value="1"/>
</dbReference>
<feature type="domain" description="DNA methylase N-4/N-6" evidence="4">
    <location>
        <begin position="14"/>
        <end position="125"/>
    </location>
</feature>
<dbReference type="GO" id="GO:0003677">
    <property type="term" value="F:DNA binding"/>
    <property type="evidence" value="ECO:0007669"/>
    <property type="project" value="InterPro"/>
</dbReference>
<evidence type="ECO:0000259" key="4">
    <source>
        <dbReference type="Pfam" id="PF01555"/>
    </source>
</evidence>
<dbReference type="RefSeq" id="WP_133308327.1">
    <property type="nucleotide sequence ID" value="NZ_RCOS01000159.1"/>
</dbReference>
<sequence>ASTAWGSWQSTVNPVLRDQHEYIIVLSKGSFKRESKGKKDTITREEFLEFTKSVWRFPPESARKVGHPAPFPEELPYRCIQLYTFEGDVVLDPFVGSGTTCVAALKTGRHYIGIDIKEEYVKIAERRIREIVAARKLTEYMPSPPRPASSAYYTKSSSISL</sequence>
<evidence type="ECO:0000313" key="6">
    <source>
        <dbReference type="Proteomes" id="UP000277582"/>
    </source>
</evidence>
<dbReference type="PRINTS" id="PR00508">
    <property type="entry name" value="S21N4MTFRASE"/>
</dbReference>
<keyword evidence="3" id="KW-0949">S-adenosyl-L-methionine</keyword>
<protein>
    <recommendedName>
        <fullName evidence="3">Type II methyltransferase</fullName>
        <ecNumber evidence="3">2.1.1.113</ecNumber>
    </recommendedName>
    <alternativeName>
        <fullName evidence="3">N-4 cytosine-specific methyltransferase</fullName>
    </alternativeName>
</protein>
<dbReference type="InterPro" id="IPR029063">
    <property type="entry name" value="SAM-dependent_MTases_sf"/>
</dbReference>
<evidence type="ECO:0000256" key="2">
    <source>
        <dbReference type="ARBA" id="ARBA00022679"/>
    </source>
</evidence>
<dbReference type="GO" id="GO:0032259">
    <property type="term" value="P:methylation"/>
    <property type="evidence" value="ECO:0007669"/>
    <property type="project" value="UniProtKB-KW"/>
</dbReference>
<evidence type="ECO:0000256" key="1">
    <source>
        <dbReference type="ARBA" id="ARBA00022603"/>
    </source>
</evidence>
<keyword evidence="2 5" id="KW-0808">Transferase</keyword>
<evidence type="ECO:0000313" key="5">
    <source>
        <dbReference type="EMBL" id="RSN72335.1"/>
    </source>
</evidence>
<evidence type="ECO:0000256" key="3">
    <source>
        <dbReference type="RuleBase" id="RU362026"/>
    </source>
</evidence>
<name>A0A429GEZ1_9CREN</name>
<dbReference type="GO" id="GO:0008170">
    <property type="term" value="F:N-methyltransferase activity"/>
    <property type="evidence" value="ECO:0007669"/>
    <property type="project" value="InterPro"/>
</dbReference>
<dbReference type="SUPFAM" id="SSF53335">
    <property type="entry name" value="S-adenosyl-L-methionine-dependent methyltransferases"/>
    <property type="match status" value="1"/>
</dbReference>
<comment type="catalytic activity">
    <reaction evidence="3">
        <text>a 2'-deoxycytidine in DNA + S-adenosyl-L-methionine = an N(4)-methyl-2'-deoxycytidine in DNA + S-adenosyl-L-homocysteine + H(+)</text>
        <dbReference type="Rhea" id="RHEA:16857"/>
        <dbReference type="Rhea" id="RHEA-COMP:11369"/>
        <dbReference type="Rhea" id="RHEA-COMP:13674"/>
        <dbReference type="ChEBI" id="CHEBI:15378"/>
        <dbReference type="ChEBI" id="CHEBI:57856"/>
        <dbReference type="ChEBI" id="CHEBI:59789"/>
        <dbReference type="ChEBI" id="CHEBI:85452"/>
        <dbReference type="ChEBI" id="CHEBI:137933"/>
        <dbReference type="EC" id="2.1.1.113"/>
    </reaction>
</comment>
<keyword evidence="3" id="KW-0680">Restriction system</keyword>
<dbReference type="EMBL" id="RCOS01000159">
    <property type="protein sequence ID" value="RSN72335.1"/>
    <property type="molecule type" value="Genomic_DNA"/>
</dbReference>
<dbReference type="GO" id="GO:0009307">
    <property type="term" value="P:DNA restriction-modification system"/>
    <property type="evidence" value="ECO:0007669"/>
    <property type="project" value="UniProtKB-KW"/>
</dbReference>
<dbReference type="GO" id="GO:0015667">
    <property type="term" value="F:site-specific DNA-methyltransferase (cytosine-N4-specific) activity"/>
    <property type="evidence" value="ECO:0007669"/>
    <property type="project" value="UniProtKB-EC"/>
</dbReference>
<feature type="non-terminal residue" evidence="5">
    <location>
        <position position="1"/>
    </location>
</feature>